<keyword evidence="5 9" id="KW-0808">Transferase</keyword>
<dbReference type="InterPro" id="IPR015421">
    <property type="entry name" value="PyrdxlP-dep_Trfase_major"/>
</dbReference>
<evidence type="ECO:0000256" key="4">
    <source>
        <dbReference type="ARBA" id="ARBA00011738"/>
    </source>
</evidence>
<evidence type="ECO:0000256" key="1">
    <source>
        <dbReference type="ARBA" id="ARBA00001933"/>
    </source>
</evidence>
<name>A0A2Z6DYX9_HYDTE</name>
<comment type="cofactor">
    <cofactor evidence="1 9 10">
        <name>pyridoxal 5'-phosphate</name>
        <dbReference type="ChEBI" id="CHEBI:597326"/>
    </cofactor>
</comment>
<dbReference type="PROSITE" id="PS00599">
    <property type="entry name" value="AA_TRANSFER_CLASS_2"/>
    <property type="match status" value="1"/>
</dbReference>
<evidence type="ECO:0000256" key="3">
    <source>
        <dbReference type="ARBA" id="ARBA00010008"/>
    </source>
</evidence>
<evidence type="ECO:0000259" key="11">
    <source>
        <dbReference type="Pfam" id="PF00155"/>
    </source>
</evidence>
<dbReference type="OrthoDB" id="9807157at2"/>
<comment type="pathway">
    <text evidence="2 9">Cofactor biosynthesis; biotin biosynthesis.</text>
</comment>
<organism evidence="12 13">
    <name type="scientific">Hydrogenophilus thermoluteolus</name>
    <name type="common">Pseudomonas hydrogenothermophila</name>
    <dbReference type="NCBI Taxonomy" id="297"/>
    <lineage>
        <taxon>Bacteria</taxon>
        <taxon>Pseudomonadati</taxon>
        <taxon>Pseudomonadota</taxon>
        <taxon>Hydrogenophilia</taxon>
        <taxon>Hydrogenophilales</taxon>
        <taxon>Hydrogenophilaceae</taxon>
        <taxon>Hydrogenophilus</taxon>
    </lineage>
</organism>
<protein>
    <recommendedName>
        <fullName evidence="9">8-amino-7-oxononanoate synthase</fullName>
        <shortName evidence="9">AONS</shortName>
        <ecNumber evidence="9">2.3.1.47</ecNumber>
    </recommendedName>
    <alternativeName>
        <fullName evidence="9">7-keto-8-amino-pelargonic acid synthase</fullName>
        <shortName evidence="9">7-KAP synthase</shortName>
        <shortName evidence="9">KAPA synthase</shortName>
    </alternativeName>
    <alternativeName>
        <fullName evidence="9">8-amino-7-ketopelargonate synthase</fullName>
    </alternativeName>
</protein>
<evidence type="ECO:0000256" key="8">
    <source>
        <dbReference type="ARBA" id="ARBA00047715"/>
    </source>
</evidence>
<evidence type="ECO:0000256" key="6">
    <source>
        <dbReference type="ARBA" id="ARBA00022756"/>
    </source>
</evidence>
<sequence>MTAHDPWQLPAEWLAQRRAQGLERRHRPFAPSSTSGIAHARNRQWVNFASNDYLGLAHHPAVIAAWQAGATRWGVGSTASALVCGYTEAHETLESALAAWLGFPAARLFTSGYAANLAAVTMLASESPSTTAIFADKLVHASLIDALLLARAHGAHVRRYPHRDTETLARWLAESPAPLKIIVTDGVFSMDGDIAPLPELASLAERHRAWLIVDDAHGIGVLGKGRGTFAHFGLTPPPHWLWIATFGKAVGVAGAAILGSKDAIAWLDQSARTHIYTTAMPPAQAEALNAAITVIRTEPERLAHLHRLIAQWRSLAQTLAATAATPLESATAIQPLVVGESQRALHLAQALERSGFLVPAIRPPTVPPNTARLRISLSAAHEPEHLVHLAAALQNLLAPPHRNGT</sequence>
<dbReference type="InterPro" id="IPR050087">
    <property type="entry name" value="AON_synthase_class-II"/>
</dbReference>
<comment type="catalytic activity">
    <reaction evidence="8 9">
        <text>6-carboxyhexanoyl-[ACP] + L-alanine + H(+) = (8S)-8-amino-7-oxononanoate + holo-[ACP] + CO2</text>
        <dbReference type="Rhea" id="RHEA:42288"/>
        <dbReference type="Rhea" id="RHEA-COMP:9685"/>
        <dbReference type="Rhea" id="RHEA-COMP:9955"/>
        <dbReference type="ChEBI" id="CHEBI:15378"/>
        <dbReference type="ChEBI" id="CHEBI:16526"/>
        <dbReference type="ChEBI" id="CHEBI:57972"/>
        <dbReference type="ChEBI" id="CHEBI:64479"/>
        <dbReference type="ChEBI" id="CHEBI:78846"/>
        <dbReference type="ChEBI" id="CHEBI:149468"/>
        <dbReference type="EC" id="2.3.1.47"/>
    </reaction>
</comment>
<dbReference type="InterPro" id="IPR004723">
    <property type="entry name" value="AONS_Archaea/Proteobacteria"/>
</dbReference>
<dbReference type="KEGG" id="htl:HPTL_1306"/>
<evidence type="ECO:0000256" key="7">
    <source>
        <dbReference type="ARBA" id="ARBA00022898"/>
    </source>
</evidence>
<feature type="binding site" evidence="9">
    <location>
        <position position="140"/>
    </location>
    <ligand>
        <name>substrate</name>
    </ligand>
</feature>
<reference evidence="12 13" key="1">
    <citation type="submission" date="2018-04" db="EMBL/GenBank/DDBJ databases">
        <title>Complete genome sequence of Hydrogenophilus thermoluteolus TH-1.</title>
        <authorList>
            <person name="Arai H."/>
        </authorList>
    </citation>
    <scope>NUCLEOTIDE SEQUENCE [LARGE SCALE GENOMIC DNA]</scope>
    <source>
        <strain evidence="12 13">TH-1</strain>
    </source>
</reference>
<dbReference type="GO" id="GO:0030170">
    <property type="term" value="F:pyridoxal phosphate binding"/>
    <property type="evidence" value="ECO:0007669"/>
    <property type="project" value="UniProtKB-UniRule"/>
</dbReference>
<dbReference type="Gene3D" id="3.90.1150.10">
    <property type="entry name" value="Aspartate Aminotransferase, domain 1"/>
    <property type="match status" value="1"/>
</dbReference>
<dbReference type="InterPro" id="IPR004839">
    <property type="entry name" value="Aminotransferase_I/II_large"/>
</dbReference>
<feature type="binding site" evidence="9">
    <location>
        <position position="217"/>
    </location>
    <ligand>
        <name>pyridoxal 5'-phosphate</name>
        <dbReference type="ChEBI" id="CHEBI:597326"/>
    </ligand>
</feature>
<feature type="domain" description="Aminotransferase class I/classII large" evidence="11">
    <location>
        <begin position="44"/>
        <end position="393"/>
    </location>
</feature>
<dbReference type="EC" id="2.3.1.47" evidence="9"/>
<dbReference type="Gene3D" id="3.40.640.10">
    <property type="entry name" value="Type I PLP-dependent aspartate aminotransferase-like (Major domain)"/>
    <property type="match status" value="1"/>
</dbReference>
<feature type="binding site" evidence="9">
    <location>
        <position position="245"/>
    </location>
    <ligand>
        <name>pyridoxal 5'-phosphate</name>
        <dbReference type="ChEBI" id="CHEBI:597326"/>
    </ligand>
</feature>
<dbReference type="UniPathway" id="UPA00078"/>
<dbReference type="NCBIfam" id="TIGR00858">
    <property type="entry name" value="bioF"/>
    <property type="match status" value="1"/>
</dbReference>
<evidence type="ECO:0000256" key="5">
    <source>
        <dbReference type="ARBA" id="ARBA00022679"/>
    </source>
</evidence>
<dbReference type="EMBL" id="AP018558">
    <property type="protein sequence ID" value="BBD77570.1"/>
    <property type="molecule type" value="Genomic_DNA"/>
</dbReference>
<keyword evidence="6 9" id="KW-0093">Biotin biosynthesis</keyword>
<feature type="modified residue" description="N6-(pyridoxal phosphate)lysine" evidence="9 10">
    <location>
        <position position="248"/>
    </location>
</feature>
<proteinExistence type="inferred from homology"/>
<keyword evidence="7 9" id="KW-0663">Pyridoxal phosphate</keyword>
<dbReference type="Pfam" id="PF00155">
    <property type="entry name" value="Aminotran_1_2"/>
    <property type="match status" value="1"/>
</dbReference>
<evidence type="ECO:0000256" key="2">
    <source>
        <dbReference type="ARBA" id="ARBA00004746"/>
    </source>
</evidence>
<comment type="subunit">
    <text evidence="4 9">Homodimer.</text>
</comment>
<evidence type="ECO:0000256" key="10">
    <source>
        <dbReference type="PIRSR" id="PIRSR604723-51"/>
    </source>
</evidence>
<accession>A0A2Z6DYX9</accession>
<evidence type="ECO:0000313" key="12">
    <source>
        <dbReference type="EMBL" id="BBD77570.1"/>
    </source>
</evidence>
<dbReference type="GO" id="GO:0009102">
    <property type="term" value="P:biotin biosynthetic process"/>
    <property type="evidence" value="ECO:0007669"/>
    <property type="project" value="UniProtKB-UniRule"/>
</dbReference>
<evidence type="ECO:0000256" key="9">
    <source>
        <dbReference type="HAMAP-Rule" id="MF_01693"/>
    </source>
</evidence>
<dbReference type="RefSeq" id="WP_119335297.1">
    <property type="nucleotide sequence ID" value="NZ_AP018558.1"/>
</dbReference>
<feature type="binding site" evidence="9">
    <location>
        <begin position="112"/>
        <end position="113"/>
    </location>
    <ligand>
        <name>pyridoxal 5'-phosphate</name>
        <dbReference type="ChEBI" id="CHEBI:597326"/>
    </ligand>
</feature>
<keyword evidence="13" id="KW-1185">Reference proteome</keyword>
<dbReference type="GO" id="GO:0008710">
    <property type="term" value="F:8-amino-7-oxononanoate synthase activity"/>
    <property type="evidence" value="ECO:0007669"/>
    <property type="project" value="UniProtKB-UniRule"/>
</dbReference>
<dbReference type="InterPro" id="IPR022834">
    <property type="entry name" value="AONS_Proteobacteria"/>
</dbReference>
<feature type="binding site" evidence="9">
    <location>
        <position position="365"/>
    </location>
    <ligand>
        <name>substrate</name>
    </ligand>
</feature>
<dbReference type="PANTHER" id="PTHR13693">
    <property type="entry name" value="CLASS II AMINOTRANSFERASE/8-AMINO-7-OXONONANOATE SYNTHASE"/>
    <property type="match status" value="1"/>
</dbReference>
<comment type="similarity">
    <text evidence="3 9">Belongs to the class-II pyridoxal-phosphate-dependent aminotransferase family. BioF subfamily.</text>
</comment>
<dbReference type="InterPro" id="IPR015424">
    <property type="entry name" value="PyrdxlP-dep_Trfase"/>
</dbReference>
<feature type="binding site" evidence="9">
    <location>
        <position position="24"/>
    </location>
    <ligand>
        <name>substrate</name>
    </ligand>
</feature>
<dbReference type="HAMAP" id="MF_01693">
    <property type="entry name" value="BioF_aminotrans_2"/>
    <property type="match status" value="1"/>
</dbReference>
<dbReference type="Proteomes" id="UP000262004">
    <property type="component" value="Chromosome"/>
</dbReference>
<gene>
    <name evidence="9 12" type="primary">bioF</name>
    <name evidence="12" type="ORF">HPTL_1306</name>
</gene>
<dbReference type="AlphaFoldDB" id="A0A2Z6DYX9"/>
<dbReference type="SUPFAM" id="SSF53383">
    <property type="entry name" value="PLP-dependent transferases"/>
    <property type="match status" value="1"/>
</dbReference>
<dbReference type="PANTHER" id="PTHR13693:SF100">
    <property type="entry name" value="8-AMINO-7-OXONONANOATE SYNTHASE"/>
    <property type="match status" value="1"/>
</dbReference>
<evidence type="ECO:0000313" key="13">
    <source>
        <dbReference type="Proteomes" id="UP000262004"/>
    </source>
</evidence>
<dbReference type="InterPro" id="IPR001917">
    <property type="entry name" value="Aminotrans_II_pyridoxalP_BS"/>
</dbReference>
<comment type="function">
    <text evidence="9">Catalyzes the decarboxylative condensation of pimeloyl-[acyl-carrier protein] and L-alanine to produce 8-amino-7-oxononanoate (AON), [acyl-carrier protein], and carbon dioxide.</text>
</comment>
<dbReference type="InterPro" id="IPR015422">
    <property type="entry name" value="PyrdxlP-dep_Trfase_small"/>
</dbReference>
<feature type="binding site" evidence="9">
    <location>
        <position position="189"/>
    </location>
    <ligand>
        <name>pyridoxal 5'-phosphate</name>
        <dbReference type="ChEBI" id="CHEBI:597326"/>
    </ligand>
</feature>